<dbReference type="GO" id="GO:0006869">
    <property type="term" value="P:lipid transport"/>
    <property type="evidence" value="ECO:0007669"/>
    <property type="project" value="InterPro"/>
</dbReference>
<evidence type="ECO:0000313" key="12">
    <source>
        <dbReference type="Proteomes" id="UP001341281"/>
    </source>
</evidence>
<keyword evidence="7" id="KW-0449">Lipoprotein</keyword>
<evidence type="ECO:0000256" key="8">
    <source>
        <dbReference type="SAM" id="MobiDB-lite"/>
    </source>
</evidence>
<feature type="signal peptide" evidence="9">
    <location>
        <begin position="1"/>
        <end position="27"/>
    </location>
</feature>
<feature type="compositionally biased region" description="Low complexity" evidence="8">
    <location>
        <begin position="141"/>
        <end position="178"/>
    </location>
</feature>
<dbReference type="GO" id="GO:0005886">
    <property type="term" value="C:plasma membrane"/>
    <property type="evidence" value="ECO:0007669"/>
    <property type="project" value="UniProtKB-SubCell"/>
</dbReference>
<dbReference type="InterPro" id="IPR000528">
    <property type="entry name" value="Plant_nsLTP"/>
</dbReference>
<evidence type="ECO:0000256" key="9">
    <source>
        <dbReference type="SAM" id="SignalP"/>
    </source>
</evidence>
<dbReference type="PANTHER" id="PTHR33044">
    <property type="entry name" value="BIFUNCTIONAL INHIBITOR/LIPID-TRANSFER PROTEIN/SEED STORAGE 2S ALBUMIN SUPERFAMILY PROTEIN-RELATED"/>
    <property type="match status" value="1"/>
</dbReference>
<proteinExistence type="inferred from homology"/>
<dbReference type="EMBL" id="CP144747">
    <property type="protein sequence ID" value="WVZ62079.1"/>
    <property type="molecule type" value="Genomic_DNA"/>
</dbReference>
<dbReference type="Gene3D" id="1.10.110.10">
    <property type="entry name" value="Plant lipid-transfer and hydrophobic proteins"/>
    <property type="match status" value="1"/>
</dbReference>
<dbReference type="InterPro" id="IPR036312">
    <property type="entry name" value="Bifun_inhib/LTP/seed_sf"/>
</dbReference>
<comment type="similarity">
    <text evidence="2">Belongs to the plant LTP family.</text>
</comment>
<dbReference type="Pfam" id="PF14368">
    <property type="entry name" value="LTP_2"/>
    <property type="match status" value="1"/>
</dbReference>
<dbReference type="InterPro" id="IPR016140">
    <property type="entry name" value="Bifunc_inhib/LTP/seed_store"/>
</dbReference>
<reference evidence="11 12" key="1">
    <citation type="submission" date="2024-02" db="EMBL/GenBank/DDBJ databases">
        <title>High-quality chromosome-scale genome assembly of Pensacola bahiagrass (Paspalum notatum Flugge var. saurae).</title>
        <authorList>
            <person name="Vega J.M."/>
            <person name="Podio M."/>
            <person name="Orjuela J."/>
            <person name="Siena L.A."/>
            <person name="Pessino S.C."/>
            <person name="Combes M.C."/>
            <person name="Mariac C."/>
            <person name="Albertini E."/>
            <person name="Pupilli F."/>
            <person name="Ortiz J.P.A."/>
            <person name="Leblanc O."/>
        </authorList>
    </citation>
    <scope>NUCLEOTIDE SEQUENCE [LARGE SCALE GENOMIC DNA]</scope>
    <source>
        <strain evidence="11">R1</strain>
        <tissue evidence="11">Leaf</tissue>
    </source>
</reference>
<evidence type="ECO:0000256" key="5">
    <source>
        <dbReference type="ARBA" id="ARBA00023157"/>
    </source>
</evidence>
<dbReference type="AlphaFoldDB" id="A0AAQ3SYM5"/>
<evidence type="ECO:0000256" key="4">
    <source>
        <dbReference type="ARBA" id="ARBA00022729"/>
    </source>
</evidence>
<keyword evidence="5" id="KW-1015">Disulfide bond</keyword>
<evidence type="ECO:0000256" key="3">
    <source>
        <dbReference type="ARBA" id="ARBA00022622"/>
    </source>
</evidence>
<dbReference type="SUPFAM" id="SSF47699">
    <property type="entry name" value="Bifunctional inhibitor/lipid-transfer protein/seed storage 2S albumin"/>
    <property type="match status" value="1"/>
</dbReference>
<evidence type="ECO:0000259" key="10">
    <source>
        <dbReference type="SMART" id="SM00499"/>
    </source>
</evidence>
<dbReference type="CDD" id="cd00010">
    <property type="entry name" value="AAI_LTSS"/>
    <property type="match status" value="1"/>
</dbReference>
<accession>A0AAQ3SYM5</accession>
<keyword evidence="3" id="KW-0336">GPI-anchor</keyword>
<keyword evidence="4 9" id="KW-0732">Signal</keyword>
<keyword evidence="3" id="KW-0472">Membrane</keyword>
<comment type="subcellular location">
    <subcellularLocation>
        <location evidence="1">Cell membrane</location>
        <topology evidence="1">Lipid-anchor</topology>
        <topology evidence="1">GPI-anchor</topology>
    </subcellularLocation>
</comment>
<feature type="chain" id="PRO_5043042727" description="Bifunctional inhibitor/plant lipid transfer protein/seed storage helical domain-containing protein" evidence="9">
    <location>
        <begin position="28"/>
        <end position="200"/>
    </location>
</feature>
<evidence type="ECO:0000313" key="11">
    <source>
        <dbReference type="EMBL" id="WVZ62079.1"/>
    </source>
</evidence>
<evidence type="ECO:0000256" key="6">
    <source>
        <dbReference type="ARBA" id="ARBA00023180"/>
    </source>
</evidence>
<evidence type="ECO:0000256" key="2">
    <source>
        <dbReference type="ARBA" id="ARBA00009748"/>
    </source>
</evidence>
<dbReference type="Proteomes" id="UP001341281">
    <property type="component" value="Chromosome 03"/>
</dbReference>
<keyword evidence="12" id="KW-1185">Reference proteome</keyword>
<dbReference type="SMART" id="SM00499">
    <property type="entry name" value="AAI"/>
    <property type="match status" value="1"/>
</dbReference>
<name>A0AAQ3SYM5_PASNO</name>
<gene>
    <name evidence="11" type="ORF">U9M48_011866</name>
</gene>
<dbReference type="FunFam" id="1.10.110.10:FF:000001">
    <property type="entry name" value="Bifunctional inhibitor/lipid-transfer protein/seed storage 2S albumin superfamily protein"/>
    <property type="match status" value="1"/>
</dbReference>
<evidence type="ECO:0000256" key="1">
    <source>
        <dbReference type="ARBA" id="ARBA00004609"/>
    </source>
</evidence>
<evidence type="ECO:0000256" key="7">
    <source>
        <dbReference type="ARBA" id="ARBA00023288"/>
    </source>
</evidence>
<sequence length="200" mass="19008">MASSRASSSRVLSLALVLAAAAALLLAVPGAAQSSPSAPAPSSSSSGSCMTEIVSLYPCLGYMSGNASKPSASCCSALSSVVTSNPRCLCVVLGGGASSLGVTINNTRALQLPAACSVKTPPASRCNSVGVPVTSPPATPSAPSTSPQTPSVPSVTPPAAAGTGTKATQTAASSAGGGKATSILPVAVAVLSAAFALLHA</sequence>
<organism evidence="11 12">
    <name type="scientific">Paspalum notatum var. saurae</name>
    <dbReference type="NCBI Taxonomy" id="547442"/>
    <lineage>
        <taxon>Eukaryota</taxon>
        <taxon>Viridiplantae</taxon>
        <taxon>Streptophyta</taxon>
        <taxon>Embryophyta</taxon>
        <taxon>Tracheophyta</taxon>
        <taxon>Spermatophyta</taxon>
        <taxon>Magnoliopsida</taxon>
        <taxon>Liliopsida</taxon>
        <taxon>Poales</taxon>
        <taxon>Poaceae</taxon>
        <taxon>PACMAD clade</taxon>
        <taxon>Panicoideae</taxon>
        <taxon>Andropogonodae</taxon>
        <taxon>Paspaleae</taxon>
        <taxon>Paspalinae</taxon>
        <taxon>Paspalum</taxon>
    </lineage>
</organism>
<keyword evidence="6" id="KW-0325">Glycoprotein</keyword>
<feature type="domain" description="Bifunctional inhibitor/plant lipid transfer protein/seed storage helical" evidence="10">
    <location>
        <begin position="49"/>
        <end position="126"/>
    </location>
</feature>
<protein>
    <recommendedName>
        <fullName evidence="10">Bifunctional inhibitor/plant lipid transfer protein/seed storage helical domain-containing protein</fullName>
    </recommendedName>
</protein>
<dbReference type="InterPro" id="IPR043325">
    <property type="entry name" value="LTSS"/>
</dbReference>
<dbReference type="GO" id="GO:0098552">
    <property type="term" value="C:side of membrane"/>
    <property type="evidence" value="ECO:0007669"/>
    <property type="project" value="UniProtKB-KW"/>
</dbReference>
<dbReference type="PRINTS" id="PR00382">
    <property type="entry name" value="LIPIDTRNSFER"/>
</dbReference>
<dbReference type="GO" id="GO:0008289">
    <property type="term" value="F:lipid binding"/>
    <property type="evidence" value="ECO:0007669"/>
    <property type="project" value="InterPro"/>
</dbReference>
<feature type="region of interest" description="Disordered" evidence="8">
    <location>
        <begin position="128"/>
        <end position="178"/>
    </location>
</feature>